<reference evidence="1" key="1">
    <citation type="journal article" date="2015" name="Nature">
        <title>Complex archaea that bridge the gap between prokaryotes and eukaryotes.</title>
        <authorList>
            <person name="Spang A."/>
            <person name="Saw J.H."/>
            <person name="Jorgensen S.L."/>
            <person name="Zaremba-Niedzwiedzka K."/>
            <person name="Martijn J."/>
            <person name="Lind A.E."/>
            <person name="van Eijk R."/>
            <person name="Schleper C."/>
            <person name="Guy L."/>
            <person name="Ettema T.J."/>
        </authorList>
    </citation>
    <scope>NUCLEOTIDE SEQUENCE</scope>
</reference>
<evidence type="ECO:0000313" key="1">
    <source>
        <dbReference type="EMBL" id="KKM80064.1"/>
    </source>
</evidence>
<dbReference type="AlphaFoldDB" id="A0A0F9KCX6"/>
<sequence length="55" mass="6068">MEVPNPGSDDAQKQGCICATLDNYHGWGSDFGKDKFWITQSCPLHDPEGKVGKEE</sequence>
<gene>
    <name evidence="1" type="ORF">LCGC14_1343660</name>
</gene>
<dbReference type="EMBL" id="LAZR01008239">
    <property type="protein sequence ID" value="KKM80064.1"/>
    <property type="molecule type" value="Genomic_DNA"/>
</dbReference>
<name>A0A0F9KCX6_9ZZZZ</name>
<comment type="caution">
    <text evidence="1">The sequence shown here is derived from an EMBL/GenBank/DDBJ whole genome shotgun (WGS) entry which is preliminary data.</text>
</comment>
<protein>
    <submittedName>
        <fullName evidence="1">Uncharacterized protein</fullName>
    </submittedName>
</protein>
<proteinExistence type="predicted"/>
<organism evidence="1">
    <name type="scientific">marine sediment metagenome</name>
    <dbReference type="NCBI Taxonomy" id="412755"/>
    <lineage>
        <taxon>unclassified sequences</taxon>
        <taxon>metagenomes</taxon>
        <taxon>ecological metagenomes</taxon>
    </lineage>
</organism>
<accession>A0A0F9KCX6</accession>